<gene>
    <name evidence="4" type="ORF">U1T56_07400</name>
</gene>
<keyword evidence="2" id="KW-0186">Copper</keyword>
<dbReference type="EMBL" id="JBBLZC010000005">
    <property type="protein sequence ID" value="MEK0082971.1"/>
    <property type="molecule type" value="Genomic_DNA"/>
</dbReference>
<proteinExistence type="inferred from homology"/>
<evidence type="ECO:0000259" key="3">
    <source>
        <dbReference type="PROSITE" id="PS51352"/>
    </source>
</evidence>
<evidence type="ECO:0000313" key="4">
    <source>
        <dbReference type="EMBL" id="MEK0082971.1"/>
    </source>
</evidence>
<dbReference type="Gene3D" id="3.40.30.10">
    <property type="entry name" value="Glutaredoxin"/>
    <property type="match status" value="1"/>
</dbReference>
<evidence type="ECO:0000256" key="1">
    <source>
        <dbReference type="ARBA" id="ARBA00010996"/>
    </source>
</evidence>
<accession>A0ABU8XP45</accession>
<comment type="caution">
    <text evidence="4">The sequence shown here is derived from an EMBL/GenBank/DDBJ whole genome shotgun (WGS) entry which is preliminary data.</text>
</comment>
<dbReference type="PROSITE" id="PS51352">
    <property type="entry name" value="THIOREDOXIN_2"/>
    <property type="match status" value="1"/>
</dbReference>
<dbReference type="PANTHER" id="PTHR12151">
    <property type="entry name" value="ELECTRON TRANSPORT PROTIN SCO1/SENC FAMILY MEMBER"/>
    <property type="match status" value="1"/>
</dbReference>
<dbReference type="CDD" id="cd02968">
    <property type="entry name" value="SCO"/>
    <property type="match status" value="1"/>
</dbReference>
<sequence>MPRWLAAVLVALALIVAAALGWRFSIPSVQTTAQQQGTVPIGGPFSLVDQNGRRVTDQDFRGRFMLVYFGYTFCPDVCPLGLQTIAQAMDDLPQDVQDRVVPIFVTVDPARDTVEVMRGYVQAFHPKLVGLTGSEAEIGAALRAYRVYARKAEAKDGAYLVDHSTFTYLMDREGRYLAHFGHGTTPEEMAKRIADLVRAG</sequence>
<protein>
    <submittedName>
        <fullName evidence="4">SCO family protein</fullName>
    </submittedName>
</protein>
<dbReference type="RefSeq" id="WP_418158818.1">
    <property type="nucleotide sequence ID" value="NZ_JBBLZC010000005.1"/>
</dbReference>
<dbReference type="InterPro" id="IPR013766">
    <property type="entry name" value="Thioredoxin_domain"/>
</dbReference>
<evidence type="ECO:0000313" key="5">
    <source>
        <dbReference type="Proteomes" id="UP001375743"/>
    </source>
</evidence>
<dbReference type="PANTHER" id="PTHR12151:SF25">
    <property type="entry name" value="LINALOOL DEHYDRATASE_ISOMERASE DOMAIN-CONTAINING PROTEIN"/>
    <property type="match status" value="1"/>
</dbReference>
<keyword evidence="5" id="KW-1185">Reference proteome</keyword>
<dbReference type="Pfam" id="PF02630">
    <property type="entry name" value="SCO1-SenC"/>
    <property type="match status" value="1"/>
</dbReference>
<feature type="domain" description="Thioredoxin" evidence="3">
    <location>
        <begin position="20"/>
        <end position="199"/>
    </location>
</feature>
<evidence type="ECO:0000256" key="2">
    <source>
        <dbReference type="ARBA" id="ARBA00023008"/>
    </source>
</evidence>
<dbReference type="SUPFAM" id="SSF52833">
    <property type="entry name" value="Thioredoxin-like"/>
    <property type="match status" value="1"/>
</dbReference>
<name>A0ABU8XP45_9PROT</name>
<reference evidence="4 5" key="1">
    <citation type="submission" date="2024-01" db="EMBL/GenBank/DDBJ databases">
        <title>Multi-omics insights into the function and evolution of sodium benzoate biodegradation pathways in Benzoatithermus flavus gen. nov., sp. nov. from hot spring.</title>
        <authorList>
            <person name="Hu C.-J."/>
            <person name="Li W.-J."/>
        </authorList>
    </citation>
    <scope>NUCLEOTIDE SEQUENCE [LARGE SCALE GENOMIC DNA]</scope>
    <source>
        <strain evidence="4 5">SYSU G07066</strain>
    </source>
</reference>
<comment type="similarity">
    <text evidence="1">Belongs to the SCO1/2 family.</text>
</comment>
<organism evidence="4 5">
    <name type="scientific">Benzoatithermus flavus</name>
    <dbReference type="NCBI Taxonomy" id="3108223"/>
    <lineage>
        <taxon>Bacteria</taxon>
        <taxon>Pseudomonadati</taxon>
        <taxon>Pseudomonadota</taxon>
        <taxon>Alphaproteobacteria</taxon>
        <taxon>Geminicoccales</taxon>
        <taxon>Geminicoccaceae</taxon>
        <taxon>Benzoatithermus</taxon>
    </lineage>
</organism>
<dbReference type="Proteomes" id="UP001375743">
    <property type="component" value="Unassembled WGS sequence"/>
</dbReference>
<dbReference type="InterPro" id="IPR003782">
    <property type="entry name" value="SCO1/SenC"/>
</dbReference>
<dbReference type="InterPro" id="IPR036249">
    <property type="entry name" value="Thioredoxin-like_sf"/>
</dbReference>